<protein>
    <submittedName>
        <fullName evidence="1">Conjugal transfer protein TraE</fullName>
    </submittedName>
</protein>
<gene>
    <name evidence="1" type="ORF">CKO42_18325</name>
</gene>
<dbReference type="EMBL" id="NRRY01000037">
    <property type="protein sequence ID" value="MBK1620359.1"/>
    <property type="molecule type" value="Genomic_DNA"/>
</dbReference>
<dbReference type="Proteomes" id="UP001138768">
    <property type="component" value="Unassembled WGS sequence"/>
</dbReference>
<evidence type="ECO:0000313" key="1">
    <source>
        <dbReference type="EMBL" id="MBK1620359.1"/>
    </source>
</evidence>
<organism evidence="1 2">
    <name type="scientific">Lamprobacter modestohalophilus</name>
    <dbReference type="NCBI Taxonomy" id="1064514"/>
    <lineage>
        <taxon>Bacteria</taxon>
        <taxon>Pseudomonadati</taxon>
        <taxon>Pseudomonadota</taxon>
        <taxon>Gammaproteobacteria</taxon>
        <taxon>Chromatiales</taxon>
        <taxon>Chromatiaceae</taxon>
        <taxon>Lamprobacter</taxon>
    </lineage>
</organism>
<dbReference type="Pfam" id="PF05309">
    <property type="entry name" value="TraE"/>
    <property type="match status" value="1"/>
</dbReference>
<comment type="caution">
    <text evidence="1">The sequence shown here is derived from an EMBL/GenBank/DDBJ whole genome shotgun (WGS) entry which is preliminary data.</text>
</comment>
<accession>A0A9X0WBG7</accession>
<reference evidence="1 2" key="1">
    <citation type="journal article" date="2020" name="Microorganisms">
        <title>Osmotic Adaptation and Compatible Solute Biosynthesis of Phototrophic Bacteria as Revealed from Genome Analyses.</title>
        <authorList>
            <person name="Imhoff J.F."/>
            <person name="Rahn T."/>
            <person name="Kunzel S."/>
            <person name="Keller A."/>
            <person name="Neulinger S.C."/>
        </authorList>
    </citation>
    <scope>NUCLEOTIDE SEQUENCE [LARGE SCALE GENOMIC DNA]</scope>
    <source>
        <strain evidence="1 2">DSM 25653</strain>
    </source>
</reference>
<proteinExistence type="predicted"/>
<dbReference type="AlphaFoldDB" id="A0A9X0WBG7"/>
<dbReference type="RefSeq" id="WP_200247206.1">
    <property type="nucleotide sequence ID" value="NZ_NRRY01000037.1"/>
</dbReference>
<dbReference type="InterPro" id="IPR007973">
    <property type="entry name" value="Pilus_assembly_TraE"/>
</dbReference>
<keyword evidence="2" id="KW-1185">Reference proteome</keyword>
<evidence type="ECO:0000313" key="2">
    <source>
        <dbReference type="Proteomes" id="UP001138768"/>
    </source>
</evidence>
<name>A0A9X0WBG7_9GAMM</name>
<sequence>MTLDTLTKTWRGINRENRFHRLAVALLLVTNLLTLAALLRADRTVVLVPPILEGEVNVARDRASREVKEAWAIYVAELLGNVGARSADFIQQALEPLLAPPLRAAVMEVIGEQVDAIKRERVSMHFSPSALSYDPATDTHYITGNQVSIGPGAQPVRHQRTFEVRVGFRHYRPVITHLDVYPGTPRQPEPSSS</sequence>